<dbReference type="InterPro" id="IPR040256">
    <property type="entry name" value="At4g02000-like"/>
</dbReference>
<proteinExistence type="predicted"/>
<organism evidence="1">
    <name type="scientific">Ananas comosus var. bracteatus</name>
    <name type="common">red pineapple</name>
    <dbReference type="NCBI Taxonomy" id="296719"/>
    <lineage>
        <taxon>Eukaryota</taxon>
        <taxon>Viridiplantae</taxon>
        <taxon>Streptophyta</taxon>
        <taxon>Embryophyta</taxon>
        <taxon>Tracheophyta</taxon>
        <taxon>Spermatophyta</taxon>
        <taxon>Magnoliopsida</taxon>
        <taxon>Liliopsida</taxon>
        <taxon>Poales</taxon>
        <taxon>Bromeliaceae</taxon>
        <taxon>Bromelioideae</taxon>
        <taxon>Ananas</taxon>
    </lineage>
</organism>
<sequence>MNRGEPSDDPSKIRGEILSSDDPFTLPRTYTCTECSYGKVNSWVWNQGGCSEKSFLSRPLQGVLEGGPWLIEGRVMIFRKLQRGMDARKDLLEMVPVWGCFPQLELHLWSQRMISRIASTIGKPLTIYQPTTSKSRLARGKVLKFILTKRCLVVCGLNRAMVAWKKRWFRMGAHGVL</sequence>
<dbReference type="AlphaFoldDB" id="A0A6V7PYE4"/>
<accession>A0A6V7PYE4</accession>
<dbReference type="PANTHER" id="PTHR31286:SF180">
    <property type="entry name" value="OS10G0362600 PROTEIN"/>
    <property type="match status" value="1"/>
</dbReference>
<dbReference type="PANTHER" id="PTHR31286">
    <property type="entry name" value="GLYCINE-RICH CELL WALL STRUCTURAL PROTEIN 1.8-LIKE"/>
    <property type="match status" value="1"/>
</dbReference>
<protein>
    <submittedName>
        <fullName evidence="1">Uncharacterized protein</fullName>
    </submittedName>
</protein>
<name>A0A6V7PYE4_ANACO</name>
<evidence type="ECO:0000313" key="1">
    <source>
        <dbReference type="EMBL" id="CAD1835929.1"/>
    </source>
</evidence>
<gene>
    <name evidence="1" type="ORF">CB5_LOCUS19140</name>
</gene>
<reference evidence="1" key="1">
    <citation type="submission" date="2020-07" db="EMBL/GenBank/DDBJ databases">
        <authorList>
            <person name="Lin J."/>
        </authorList>
    </citation>
    <scope>NUCLEOTIDE SEQUENCE</scope>
</reference>
<dbReference type="EMBL" id="LR862153">
    <property type="protein sequence ID" value="CAD1835929.1"/>
    <property type="molecule type" value="Genomic_DNA"/>
</dbReference>